<keyword evidence="3" id="KW-1015">Disulfide bond</keyword>
<protein>
    <submittedName>
        <fullName evidence="4">Uncharacterized protein</fullName>
    </submittedName>
</protein>
<dbReference type="OrthoDB" id="536211at2759"/>
<comment type="caution">
    <text evidence="4">The sequence shown here is derived from an EMBL/GenBank/DDBJ whole genome shotgun (WGS) entry which is preliminary data.</text>
</comment>
<reference evidence="4" key="1">
    <citation type="submission" date="2021-01" db="EMBL/GenBank/DDBJ databases">
        <authorList>
            <consortium name="Genoscope - CEA"/>
            <person name="William W."/>
        </authorList>
    </citation>
    <scope>NUCLEOTIDE SEQUENCE</scope>
</reference>
<proteinExistence type="predicted"/>
<organism evidence="4 5">
    <name type="scientific">Paramecium pentaurelia</name>
    <dbReference type="NCBI Taxonomy" id="43138"/>
    <lineage>
        <taxon>Eukaryota</taxon>
        <taxon>Sar</taxon>
        <taxon>Alveolata</taxon>
        <taxon>Ciliophora</taxon>
        <taxon>Intramacronucleata</taxon>
        <taxon>Oligohymenophorea</taxon>
        <taxon>Peniculida</taxon>
        <taxon>Parameciidae</taxon>
        <taxon>Paramecium</taxon>
    </lineage>
</organism>
<dbReference type="AlphaFoldDB" id="A0A8S1XA51"/>
<dbReference type="EMBL" id="CAJJDO010000117">
    <property type="protein sequence ID" value="CAD8197957.1"/>
    <property type="molecule type" value="Genomic_DNA"/>
</dbReference>
<evidence type="ECO:0000256" key="1">
    <source>
        <dbReference type="ARBA" id="ARBA00022729"/>
    </source>
</evidence>
<sequence length="321" mass="38320">MEQGVFLWKMQLFVILGNQIYYSPSSQLRYISRFSQLDFHLQQQIINMVNKQLVLIVQINILIIIEIMICPINKQLNKQVQRNINQNHHQLIIIKYSSTIIYQQLYKRFEIYYTFYKNEGYLEQFDDIRPICQEGWILDEFLENCNLFCGDGIIQEQCNDSNLRFSYLVIYANIQHGYDKCELNQISALQFWMGTKRQQMLFFFGDGLIDLHSIEQCDSSYIFNNETTKCEKIKSLDYENNDINNTTDDFDITFHYVCSNNFILKRSVNQCENSLLNSKNEQFDEGNFNEEDGCSDYYIEEDFYQCQNDENSMHLFLYSIS</sequence>
<evidence type="ECO:0000313" key="4">
    <source>
        <dbReference type="EMBL" id="CAD8197957.1"/>
    </source>
</evidence>
<name>A0A8S1XA51_9CILI</name>
<accession>A0A8S1XA51</accession>
<dbReference type="Pfam" id="PF13948">
    <property type="entry name" value="DUF4215"/>
    <property type="match status" value="1"/>
</dbReference>
<dbReference type="InterPro" id="IPR011936">
    <property type="entry name" value="Myxo_disulph_rpt"/>
</dbReference>
<evidence type="ECO:0000313" key="5">
    <source>
        <dbReference type="Proteomes" id="UP000689195"/>
    </source>
</evidence>
<keyword evidence="5" id="KW-1185">Reference proteome</keyword>
<gene>
    <name evidence="4" type="ORF">PPENT_87.1.T1170019</name>
</gene>
<keyword evidence="1" id="KW-0732">Signal</keyword>
<keyword evidence="2" id="KW-0677">Repeat</keyword>
<evidence type="ECO:0000256" key="2">
    <source>
        <dbReference type="ARBA" id="ARBA00022737"/>
    </source>
</evidence>
<evidence type="ECO:0000256" key="3">
    <source>
        <dbReference type="ARBA" id="ARBA00023157"/>
    </source>
</evidence>
<dbReference type="Proteomes" id="UP000689195">
    <property type="component" value="Unassembled WGS sequence"/>
</dbReference>